<dbReference type="PANTHER" id="PTHR35490">
    <property type="entry name" value="BACTERIOPHAGE N4 ADSORPTION B PROTEIN"/>
    <property type="match status" value="1"/>
</dbReference>
<dbReference type="PANTHER" id="PTHR35490:SF2">
    <property type="entry name" value="BACTERIOPHAGE N4 ADSORPTION B PROTEIN"/>
    <property type="match status" value="1"/>
</dbReference>
<dbReference type="Proteomes" id="UP000008311">
    <property type="component" value="Unassembled WGS sequence"/>
</dbReference>
<keyword evidence="1" id="KW-1133">Transmembrane helix</keyword>
<sequence length="64" mass="7279">MAWHNRQVRKRRQRWVWSSIAVVITLGTIALAWSYLPVMKESSSSTGTLALEQDDEANCCVSQL</sequence>
<proteinExistence type="predicted"/>
<dbReference type="EMBL" id="EQ973795">
    <property type="protein sequence ID" value="EEF46709.1"/>
    <property type="molecule type" value="Genomic_DNA"/>
</dbReference>
<keyword evidence="1" id="KW-0472">Membrane</keyword>
<protein>
    <submittedName>
        <fullName evidence="2">Uncharacterized protein</fullName>
    </submittedName>
</protein>
<reference evidence="3" key="1">
    <citation type="journal article" date="2010" name="Nat. Biotechnol.">
        <title>Draft genome sequence of the oilseed species Ricinus communis.</title>
        <authorList>
            <person name="Chan A.P."/>
            <person name="Crabtree J."/>
            <person name="Zhao Q."/>
            <person name="Lorenzi H."/>
            <person name="Orvis J."/>
            <person name="Puiu D."/>
            <person name="Melake-Berhan A."/>
            <person name="Jones K.M."/>
            <person name="Redman J."/>
            <person name="Chen G."/>
            <person name="Cahoon E.B."/>
            <person name="Gedil M."/>
            <person name="Stanke M."/>
            <person name="Haas B.J."/>
            <person name="Wortman J.R."/>
            <person name="Fraser-Liggett C.M."/>
            <person name="Ravel J."/>
            <person name="Rabinowicz P.D."/>
        </authorList>
    </citation>
    <scope>NUCLEOTIDE SEQUENCE [LARGE SCALE GENOMIC DNA]</scope>
    <source>
        <strain evidence="3">cv. Hale</strain>
    </source>
</reference>
<dbReference type="AlphaFoldDB" id="B9RPI8"/>
<evidence type="ECO:0000256" key="1">
    <source>
        <dbReference type="SAM" id="Phobius"/>
    </source>
</evidence>
<evidence type="ECO:0000313" key="2">
    <source>
        <dbReference type="EMBL" id="EEF46709.1"/>
    </source>
</evidence>
<organism evidence="2 3">
    <name type="scientific">Ricinus communis</name>
    <name type="common">Castor bean</name>
    <dbReference type="NCBI Taxonomy" id="3988"/>
    <lineage>
        <taxon>Eukaryota</taxon>
        <taxon>Viridiplantae</taxon>
        <taxon>Streptophyta</taxon>
        <taxon>Embryophyta</taxon>
        <taxon>Tracheophyta</taxon>
        <taxon>Spermatophyta</taxon>
        <taxon>Magnoliopsida</taxon>
        <taxon>eudicotyledons</taxon>
        <taxon>Gunneridae</taxon>
        <taxon>Pentapetalae</taxon>
        <taxon>rosids</taxon>
        <taxon>fabids</taxon>
        <taxon>Malpighiales</taxon>
        <taxon>Euphorbiaceae</taxon>
        <taxon>Acalyphoideae</taxon>
        <taxon>Acalypheae</taxon>
        <taxon>Ricinus</taxon>
    </lineage>
</organism>
<keyword evidence="1" id="KW-0812">Transmembrane</keyword>
<evidence type="ECO:0000313" key="3">
    <source>
        <dbReference type="Proteomes" id="UP000008311"/>
    </source>
</evidence>
<name>B9RPI8_RICCO</name>
<dbReference type="STRING" id="3988.B9RPI8"/>
<dbReference type="InParanoid" id="B9RPI8"/>
<accession>B9RPI8</accession>
<keyword evidence="3" id="KW-1185">Reference proteome</keyword>
<feature type="transmembrane region" description="Helical" evidence="1">
    <location>
        <begin position="15"/>
        <end position="36"/>
    </location>
</feature>
<gene>
    <name evidence="2" type="ORF">RCOM_1377640</name>
</gene>